<protein>
    <submittedName>
        <fullName evidence="1">RidA family protein</fullName>
    </submittedName>
</protein>
<dbReference type="SUPFAM" id="SSF55298">
    <property type="entry name" value="YjgF-like"/>
    <property type="match status" value="1"/>
</dbReference>
<keyword evidence="2" id="KW-1185">Reference proteome</keyword>
<comment type="caution">
    <text evidence="1">The sequence shown here is derived from an EMBL/GenBank/DDBJ whole genome shotgun (WGS) entry which is preliminary data.</text>
</comment>
<dbReference type="Proteomes" id="UP001207742">
    <property type="component" value="Unassembled WGS sequence"/>
</dbReference>
<dbReference type="PANTHER" id="PTHR11803">
    <property type="entry name" value="2-IMINOBUTANOATE/2-IMINOPROPANOATE DEAMINASE RIDA"/>
    <property type="match status" value="1"/>
</dbReference>
<accession>A0ABT3IK93</accession>
<dbReference type="RefSeq" id="WP_264729969.1">
    <property type="nucleotide sequence ID" value="NZ_JAPDNR010000001.1"/>
</dbReference>
<dbReference type="PANTHER" id="PTHR11803:SF39">
    <property type="entry name" value="2-IMINOBUTANOATE_2-IMINOPROPANOATE DEAMINASE"/>
    <property type="match status" value="1"/>
</dbReference>
<reference evidence="1 2" key="1">
    <citation type="submission" date="2022-10" db="EMBL/GenBank/DDBJ databases">
        <title>Chitinophaga nivalis PC15 sp. nov., isolated from Pyeongchang county, South Korea.</title>
        <authorList>
            <person name="Trinh H.N."/>
        </authorList>
    </citation>
    <scope>NUCLEOTIDE SEQUENCE [LARGE SCALE GENOMIC DNA]</scope>
    <source>
        <strain evidence="1 2">PC14</strain>
    </source>
</reference>
<evidence type="ECO:0000313" key="1">
    <source>
        <dbReference type="EMBL" id="MCW3484387.1"/>
    </source>
</evidence>
<organism evidence="1 2">
    <name type="scientific">Chitinophaga nivalis</name>
    <dbReference type="NCBI Taxonomy" id="2991709"/>
    <lineage>
        <taxon>Bacteria</taxon>
        <taxon>Pseudomonadati</taxon>
        <taxon>Bacteroidota</taxon>
        <taxon>Chitinophagia</taxon>
        <taxon>Chitinophagales</taxon>
        <taxon>Chitinophagaceae</taxon>
        <taxon>Chitinophaga</taxon>
    </lineage>
</organism>
<dbReference type="Pfam" id="PF01042">
    <property type="entry name" value="Ribonuc_L-PSP"/>
    <property type="match status" value="1"/>
</dbReference>
<sequence>MQSCQENESLFIQVTFICSPFKITAIKSKIHTTAAPTPGGKYSQAIKSGNLVFLSGQLPMNATTGVIEMDDPHEMYRICFRNLAAICAAAGGHLNQIVKLQVYYTDICYASFLDEVIPEFFQEPYPARIRLVVKEISKKAKVEIDGIMDLEIESGI</sequence>
<proteinExistence type="predicted"/>
<dbReference type="InterPro" id="IPR006175">
    <property type="entry name" value="YjgF/YER057c/UK114"/>
</dbReference>
<evidence type="ECO:0000313" key="2">
    <source>
        <dbReference type="Proteomes" id="UP001207742"/>
    </source>
</evidence>
<dbReference type="CDD" id="cd00448">
    <property type="entry name" value="YjgF_YER057c_UK114_family"/>
    <property type="match status" value="1"/>
</dbReference>
<dbReference type="EMBL" id="JAPDNS010000001">
    <property type="protein sequence ID" value="MCW3484387.1"/>
    <property type="molecule type" value="Genomic_DNA"/>
</dbReference>
<name>A0ABT3IK93_9BACT</name>
<dbReference type="InterPro" id="IPR035959">
    <property type="entry name" value="RutC-like_sf"/>
</dbReference>
<dbReference type="Gene3D" id="3.30.1330.40">
    <property type="entry name" value="RutC-like"/>
    <property type="match status" value="1"/>
</dbReference>
<gene>
    <name evidence="1" type="ORF">OL497_10810</name>
</gene>